<evidence type="ECO:0000313" key="2">
    <source>
        <dbReference type="Proteomes" id="UP001148614"/>
    </source>
</evidence>
<organism evidence="1 2">
    <name type="scientific">Xylaria arbuscula</name>
    <dbReference type="NCBI Taxonomy" id="114810"/>
    <lineage>
        <taxon>Eukaryota</taxon>
        <taxon>Fungi</taxon>
        <taxon>Dikarya</taxon>
        <taxon>Ascomycota</taxon>
        <taxon>Pezizomycotina</taxon>
        <taxon>Sordariomycetes</taxon>
        <taxon>Xylariomycetidae</taxon>
        <taxon>Xylariales</taxon>
        <taxon>Xylariaceae</taxon>
        <taxon>Xylaria</taxon>
    </lineage>
</organism>
<name>A0A9W8NHT8_9PEZI</name>
<dbReference type="EMBL" id="JANPWZ010000422">
    <property type="protein sequence ID" value="KAJ3577155.1"/>
    <property type="molecule type" value="Genomic_DNA"/>
</dbReference>
<sequence length="199" mass="22488">MLKKYFGSLFNHFNMAGLFFKEKKMKRFSSVQITELEDKVVGFDENVVKIAQIARDHQEARQLLEAQFQDRKIFQIGVRISNHHASVIIHEPESGSSKIPTTENPVVLSDPVELREEYHISSKGVYVALVSAPEKHSIVIDDCATFTSDFSKELLKSSLTEDEIKKHMGQLEKIIVIVDESARAEASSRRVAATRTIQG</sequence>
<accession>A0A9W8NHT8</accession>
<protein>
    <submittedName>
        <fullName evidence="1">Uncharacterized protein</fullName>
    </submittedName>
</protein>
<evidence type="ECO:0000313" key="1">
    <source>
        <dbReference type="EMBL" id="KAJ3577155.1"/>
    </source>
</evidence>
<comment type="caution">
    <text evidence="1">The sequence shown here is derived from an EMBL/GenBank/DDBJ whole genome shotgun (WGS) entry which is preliminary data.</text>
</comment>
<reference evidence="1" key="1">
    <citation type="submission" date="2022-07" db="EMBL/GenBank/DDBJ databases">
        <title>Genome Sequence of Xylaria arbuscula.</title>
        <authorList>
            <person name="Buettner E."/>
        </authorList>
    </citation>
    <scope>NUCLEOTIDE SEQUENCE</scope>
    <source>
        <strain evidence="1">VT107</strain>
    </source>
</reference>
<gene>
    <name evidence="1" type="ORF">NPX13_g3411</name>
</gene>
<dbReference type="AlphaFoldDB" id="A0A9W8NHT8"/>
<dbReference type="Proteomes" id="UP001148614">
    <property type="component" value="Unassembled WGS sequence"/>
</dbReference>
<keyword evidence="2" id="KW-1185">Reference proteome</keyword>
<proteinExistence type="predicted"/>